<dbReference type="STRING" id="1479485.DA73_0244705"/>
<name>A0A0C1R2A1_9CYAN</name>
<gene>
    <name evidence="2" type="ORF">DA73_0244705</name>
</gene>
<dbReference type="EMBL" id="JHEG02000066">
    <property type="protein sequence ID" value="KIE06370.1"/>
    <property type="molecule type" value="Genomic_DNA"/>
</dbReference>
<dbReference type="GO" id="GO:0016491">
    <property type="term" value="F:oxidoreductase activity"/>
    <property type="evidence" value="ECO:0007669"/>
    <property type="project" value="InterPro"/>
</dbReference>
<dbReference type="AlphaFoldDB" id="A0A0C1R2A1"/>
<evidence type="ECO:0000313" key="2">
    <source>
        <dbReference type="EMBL" id="KIE06370.1"/>
    </source>
</evidence>
<feature type="domain" description="Molybdopterin dinucleotide-binding" evidence="1">
    <location>
        <begin position="15"/>
        <end position="67"/>
    </location>
</feature>
<sequence length="79" mass="8772">MRFKASFGSSLYGVRQVQIHPKVAQAAGINNGDPIVVKSPRESIKGTALIWEGIREGTIFVPNWFGPQQKMCDRNNQTV</sequence>
<evidence type="ECO:0000259" key="1">
    <source>
        <dbReference type="Pfam" id="PF01568"/>
    </source>
</evidence>
<dbReference type="InterPro" id="IPR006657">
    <property type="entry name" value="MoPterin_dinucl-bd_dom"/>
</dbReference>
<dbReference type="SUPFAM" id="SSF50692">
    <property type="entry name" value="ADC-like"/>
    <property type="match status" value="1"/>
</dbReference>
<proteinExistence type="predicted"/>
<reference evidence="2" key="1">
    <citation type="journal article" date="2015" name="Genome Announc.">
        <title>Draft Genome Sequence of Tolypothrix boutellei Strain VB521301.</title>
        <authorList>
            <person name="Chandrababunaidu M.M."/>
            <person name="Singh D."/>
            <person name="Sen D."/>
            <person name="Bhan S."/>
            <person name="Das S."/>
            <person name="Gupta A."/>
            <person name="Adhikary S.P."/>
            <person name="Tripathy S."/>
        </authorList>
    </citation>
    <scope>NUCLEOTIDE SEQUENCE</scope>
    <source>
        <strain evidence="2">VB521301</strain>
    </source>
</reference>
<comment type="caution">
    <text evidence="2">The sequence shown here is derived from an EMBL/GenBank/DDBJ whole genome shotgun (WGS) entry which is preliminary data.</text>
</comment>
<accession>A0A0C1R2A1</accession>
<dbReference type="Pfam" id="PF01568">
    <property type="entry name" value="Molydop_binding"/>
    <property type="match status" value="1"/>
</dbReference>
<organism evidence="2">
    <name type="scientific">Tolypothrix bouteillei VB521301</name>
    <dbReference type="NCBI Taxonomy" id="1479485"/>
    <lineage>
        <taxon>Bacteria</taxon>
        <taxon>Bacillati</taxon>
        <taxon>Cyanobacteriota</taxon>
        <taxon>Cyanophyceae</taxon>
        <taxon>Nostocales</taxon>
        <taxon>Tolypothrichaceae</taxon>
        <taxon>Tolypothrix</taxon>
    </lineage>
</organism>
<dbReference type="InterPro" id="IPR009010">
    <property type="entry name" value="Asp_de-COase-like_dom_sf"/>
</dbReference>
<protein>
    <recommendedName>
        <fullName evidence="1">Molybdopterin dinucleotide-binding domain-containing protein</fullName>
    </recommendedName>
</protein>
<dbReference type="GO" id="GO:0043546">
    <property type="term" value="F:molybdopterin cofactor binding"/>
    <property type="evidence" value="ECO:0007669"/>
    <property type="project" value="InterPro"/>
</dbReference>
<dbReference type="Gene3D" id="2.40.40.20">
    <property type="match status" value="1"/>
</dbReference>